<keyword evidence="12 17" id="KW-0238">DNA-binding</keyword>
<feature type="zinc finger region" description="C4-type" evidence="17">
    <location>
        <begin position="252"/>
        <end position="279"/>
    </location>
</feature>
<evidence type="ECO:0000313" key="19">
    <source>
        <dbReference type="EMBL" id="OGD15776.1"/>
    </source>
</evidence>
<dbReference type="PROSITE" id="PS00211">
    <property type="entry name" value="ABC_TRANSPORTER_1"/>
    <property type="match status" value="1"/>
</dbReference>
<evidence type="ECO:0000256" key="15">
    <source>
        <dbReference type="ARBA" id="ARBA00039316"/>
    </source>
</evidence>
<keyword evidence="6 17" id="KW-0227">DNA damage</keyword>
<dbReference type="EMBL" id="MEYH01000048">
    <property type="protein sequence ID" value="OGD15776.1"/>
    <property type="molecule type" value="Genomic_DNA"/>
</dbReference>
<dbReference type="Pfam" id="PF17760">
    <property type="entry name" value="UvrA_inter"/>
    <property type="match status" value="1"/>
</dbReference>
<keyword evidence="3 17" id="KW-0479">Metal-binding</keyword>
<dbReference type="CDD" id="cd03271">
    <property type="entry name" value="ABC_UvrA_II"/>
    <property type="match status" value="1"/>
</dbReference>
<dbReference type="Gene3D" id="1.20.1580.10">
    <property type="entry name" value="ABC transporter ATPase like domain"/>
    <property type="match status" value="2"/>
</dbReference>
<comment type="subcellular location">
    <subcellularLocation>
        <location evidence="1 17">Cytoplasm</location>
    </subcellularLocation>
</comment>
<dbReference type="SUPFAM" id="SSF52540">
    <property type="entry name" value="P-loop containing nucleoside triphosphate hydrolases"/>
    <property type="match status" value="2"/>
</dbReference>
<evidence type="ECO:0000256" key="1">
    <source>
        <dbReference type="ARBA" id="ARBA00004496"/>
    </source>
</evidence>
<sequence length="940" mass="105088">MVQAKIIIKGAREHNLKNINLEIPRNKLIVITGLSGSGKSSLAFDTIYAEGQRRYIESLSSYARQFMERMKKPDLDYIEGLSPAISIDQRKASKNPRSTVGTVTEIYDYLRLLFARIGIPHCPQCGRQVSKQTVEQMVDQIINLSPGTKIQVLAPVIRFKKGEHKQILEDIQKKGFVRVRVDGNTFEVEEDIKIDRYKNHNIEVVVDRLIVNPEMKTRLAGSIETALSLSEGIVVINIEDGKEKMFSEHFSCPSCGINLPEIAPRIFSFNNPYGACPACGGLGFKMEFDPELIVPDKNKSILQGALVPWGEVKGKYLYHILKGLADFYGFSLDTSFVKLKPELQEIMLYGSGGIKIPFKYQNDEQSTNWTHENSFEGVINNLKRRYRETKSEYIRTEIQKFMNIGPCPSCEGKRLRPESLSVTIDGFSIADITEKSIKWNYDFFEKLKLDERRRIIAVQILKEIKNRLSFLSNVGLNYLTLSRSSATLAGGENQRIRLATQIGSSLTGVLYILDEPSIGLHQKDNSKLLKTLIKLRDLGNTVIVIEHDEATMRIADYIVDLGPGAGIHGGYLVAEGSCKDIIENKKSITGKYLSHFSKIDIPSRRRKGNGKYLKIYGARQYNLKNIDVSIPLGTLTCITGVSGSGKSTLIEETLYKTLIKKIYQSRVHPGDYDRIEGIENIDKVIIIDQSPIGRTSRSNPATYTGAFAPIREIFSRTKEAKIRGYKAGRFSFNVKGGRCEACQGGGIVKIEMYFLPDVYIPCEICKGQRFNRETLDIKYKSKNIAQALDMTVEEALGFFSAIPIIKRKLQTLYDVGLGYIKLGQSATTISGGEAQRVKLAKELSIKSTGKTAYLLDEPTTGLHFDDVKKLLNVLDRLVEAGNTVLVIEHNLEVIKSADYIIDLGPGGGEDGGRVVAEGTPEEIAYNKNSFTGEFLKKVLN</sequence>
<evidence type="ECO:0000256" key="7">
    <source>
        <dbReference type="ARBA" id="ARBA00022769"/>
    </source>
</evidence>
<keyword evidence="9 17" id="KW-0862">Zinc</keyword>
<dbReference type="GO" id="GO:0016887">
    <property type="term" value="F:ATP hydrolysis activity"/>
    <property type="evidence" value="ECO:0007669"/>
    <property type="project" value="InterPro"/>
</dbReference>
<keyword evidence="11 17" id="KW-0267">Excision nuclease</keyword>
<evidence type="ECO:0000256" key="5">
    <source>
        <dbReference type="ARBA" id="ARBA00022741"/>
    </source>
</evidence>
<dbReference type="InterPro" id="IPR041552">
    <property type="entry name" value="UvrA_DNA-bd"/>
</dbReference>
<dbReference type="NCBIfam" id="NF001503">
    <property type="entry name" value="PRK00349.1"/>
    <property type="match status" value="1"/>
</dbReference>
<dbReference type="InterPro" id="IPR003439">
    <property type="entry name" value="ABC_transporter-like_ATP-bd"/>
</dbReference>
<dbReference type="GO" id="GO:0009432">
    <property type="term" value="P:SOS response"/>
    <property type="evidence" value="ECO:0007669"/>
    <property type="project" value="UniProtKB-UniRule"/>
</dbReference>
<dbReference type="GO" id="GO:0009381">
    <property type="term" value="F:excinuclease ABC activity"/>
    <property type="evidence" value="ECO:0007669"/>
    <property type="project" value="UniProtKB-UniRule"/>
</dbReference>
<comment type="function">
    <text evidence="17">The UvrABC repair system catalyzes the recognition and processing of DNA lesions. UvrA is an ATPase and a DNA-binding protein. A damage recognition complex composed of 2 UvrA and 2 UvrB subunits scans DNA for abnormalities. When the presence of a lesion has been verified by UvrB, the UvrA molecules dissociate.</text>
</comment>
<organism evidence="19 20">
    <name type="scientific">Candidatus Sediminicultor quintus</name>
    <dbReference type="NCBI Taxonomy" id="1797291"/>
    <lineage>
        <taxon>Bacteria</taxon>
        <taxon>Pseudomonadati</taxon>
        <taxon>Atribacterota</taxon>
        <taxon>Candidatus Phoenicimicrobiia</taxon>
        <taxon>Candidatus Pheonicimicrobiales</taxon>
        <taxon>Candidatus Phoenicimicrobiaceae</taxon>
        <taxon>Candidatus Sediminicultor</taxon>
    </lineage>
</organism>
<feature type="zinc finger region" description="C4-type" evidence="17">
    <location>
        <begin position="739"/>
        <end position="765"/>
    </location>
</feature>
<evidence type="ECO:0000313" key="20">
    <source>
        <dbReference type="Proteomes" id="UP000177701"/>
    </source>
</evidence>
<dbReference type="GO" id="GO:0005524">
    <property type="term" value="F:ATP binding"/>
    <property type="evidence" value="ECO:0007669"/>
    <property type="project" value="UniProtKB-UniRule"/>
</dbReference>
<keyword evidence="4 17" id="KW-0677">Repeat</keyword>
<keyword evidence="17" id="KW-0742">SOS response</keyword>
<dbReference type="PANTHER" id="PTHR43152">
    <property type="entry name" value="UVRABC SYSTEM PROTEIN A"/>
    <property type="match status" value="1"/>
</dbReference>
<keyword evidence="2 17" id="KW-0963">Cytoplasm</keyword>
<evidence type="ECO:0000256" key="4">
    <source>
        <dbReference type="ARBA" id="ARBA00022737"/>
    </source>
</evidence>
<dbReference type="GO" id="GO:0005737">
    <property type="term" value="C:cytoplasm"/>
    <property type="evidence" value="ECO:0007669"/>
    <property type="project" value="UniProtKB-SubCell"/>
</dbReference>
<name>A0A1F5ABV9_9BACT</name>
<evidence type="ECO:0000256" key="12">
    <source>
        <dbReference type="ARBA" id="ARBA00023125"/>
    </source>
</evidence>
<feature type="binding site" evidence="17">
    <location>
        <begin position="640"/>
        <end position="647"/>
    </location>
    <ligand>
        <name>ATP</name>
        <dbReference type="ChEBI" id="CHEBI:30616"/>
    </ligand>
</feature>
<protein>
    <recommendedName>
        <fullName evidence="15 17">UvrABC system protein A</fullName>
        <shortName evidence="17">UvrA protein</shortName>
    </recommendedName>
    <alternativeName>
        <fullName evidence="16 17">Excinuclease ABC subunit A</fullName>
    </alternativeName>
</protein>
<dbReference type="GO" id="GO:0009380">
    <property type="term" value="C:excinuclease repair complex"/>
    <property type="evidence" value="ECO:0007669"/>
    <property type="project" value="InterPro"/>
</dbReference>
<dbReference type="PROSITE" id="PS50893">
    <property type="entry name" value="ABC_TRANSPORTER_2"/>
    <property type="match status" value="1"/>
</dbReference>
<dbReference type="GO" id="GO:0008270">
    <property type="term" value="F:zinc ion binding"/>
    <property type="evidence" value="ECO:0007669"/>
    <property type="project" value="UniProtKB-UniRule"/>
</dbReference>
<evidence type="ECO:0000256" key="14">
    <source>
        <dbReference type="ARBA" id="ARBA00038000"/>
    </source>
</evidence>
<evidence type="ECO:0000256" key="16">
    <source>
        <dbReference type="ARBA" id="ARBA00042156"/>
    </source>
</evidence>
<dbReference type="NCBIfam" id="TIGR00630">
    <property type="entry name" value="uvra"/>
    <property type="match status" value="1"/>
</dbReference>
<dbReference type="AlphaFoldDB" id="A0A1F5ABV9"/>
<dbReference type="Gene3D" id="1.10.8.280">
    <property type="entry name" value="ABC transporter ATPase domain-like"/>
    <property type="match status" value="1"/>
</dbReference>
<keyword evidence="13 17" id="KW-0234">DNA repair</keyword>
<feature type="domain" description="ABC transporter" evidence="18">
    <location>
        <begin position="604"/>
        <end position="930"/>
    </location>
</feature>
<gene>
    <name evidence="17" type="primary">uvrA</name>
    <name evidence="19" type="ORF">A2V47_01295</name>
</gene>
<evidence type="ECO:0000256" key="13">
    <source>
        <dbReference type="ARBA" id="ARBA00023204"/>
    </source>
</evidence>
<feature type="binding site" evidence="17">
    <location>
        <begin position="33"/>
        <end position="40"/>
    </location>
    <ligand>
        <name>ATP</name>
        <dbReference type="ChEBI" id="CHEBI:30616"/>
    </ligand>
</feature>
<comment type="caution">
    <text evidence="19">The sequence shown here is derived from an EMBL/GenBank/DDBJ whole genome shotgun (WGS) entry which is preliminary data.</text>
</comment>
<evidence type="ECO:0000256" key="8">
    <source>
        <dbReference type="ARBA" id="ARBA00022771"/>
    </source>
</evidence>
<evidence type="ECO:0000256" key="2">
    <source>
        <dbReference type="ARBA" id="ARBA00022490"/>
    </source>
</evidence>
<keyword evidence="10 17" id="KW-0067">ATP-binding</keyword>
<dbReference type="InterPro" id="IPR027417">
    <property type="entry name" value="P-loop_NTPase"/>
</dbReference>
<keyword evidence="8 17" id="KW-0863">Zinc-finger</keyword>
<dbReference type="Gene3D" id="3.30.1490.20">
    <property type="entry name" value="ATP-grasp fold, A domain"/>
    <property type="match status" value="1"/>
</dbReference>
<dbReference type="InterPro" id="IPR041102">
    <property type="entry name" value="UvrA_inter"/>
</dbReference>
<dbReference type="Proteomes" id="UP000177701">
    <property type="component" value="Unassembled WGS sequence"/>
</dbReference>
<dbReference type="InterPro" id="IPR017871">
    <property type="entry name" value="ABC_transporter-like_CS"/>
</dbReference>
<dbReference type="Pfam" id="PF17755">
    <property type="entry name" value="UvrA_DNA-bind"/>
    <property type="match status" value="1"/>
</dbReference>
<evidence type="ECO:0000256" key="11">
    <source>
        <dbReference type="ARBA" id="ARBA00022881"/>
    </source>
</evidence>
<dbReference type="GO" id="GO:0006289">
    <property type="term" value="P:nucleotide-excision repair"/>
    <property type="evidence" value="ECO:0007669"/>
    <property type="project" value="UniProtKB-UniRule"/>
</dbReference>
<evidence type="ECO:0000256" key="10">
    <source>
        <dbReference type="ARBA" id="ARBA00022840"/>
    </source>
</evidence>
<evidence type="ECO:0000256" key="6">
    <source>
        <dbReference type="ARBA" id="ARBA00022763"/>
    </source>
</evidence>
<comment type="subunit">
    <text evidence="17">Forms a heterotetramer with UvrB during the search for lesions.</text>
</comment>
<dbReference type="GO" id="GO:0003677">
    <property type="term" value="F:DNA binding"/>
    <property type="evidence" value="ECO:0007669"/>
    <property type="project" value="UniProtKB-UniRule"/>
</dbReference>
<keyword evidence="5 17" id="KW-0547">Nucleotide-binding</keyword>
<evidence type="ECO:0000256" key="3">
    <source>
        <dbReference type="ARBA" id="ARBA00022723"/>
    </source>
</evidence>
<dbReference type="FunFam" id="1.20.1580.10:FF:000002">
    <property type="entry name" value="UvrABC system protein A"/>
    <property type="match status" value="1"/>
</dbReference>
<dbReference type="Gene3D" id="3.40.50.300">
    <property type="entry name" value="P-loop containing nucleotide triphosphate hydrolases"/>
    <property type="match status" value="2"/>
</dbReference>
<dbReference type="STRING" id="1797291.A2V47_01295"/>
<evidence type="ECO:0000256" key="9">
    <source>
        <dbReference type="ARBA" id="ARBA00022833"/>
    </source>
</evidence>
<keyword evidence="7 17" id="KW-0228">DNA excision</keyword>
<comment type="similarity">
    <text evidence="14 17">Belongs to the ABC transporter superfamily. UvrA family.</text>
</comment>
<dbReference type="PANTHER" id="PTHR43152:SF3">
    <property type="entry name" value="UVRABC SYSTEM PROTEIN A"/>
    <property type="match status" value="1"/>
</dbReference>
<evidence type="ECO:0000256" key="17">
    <source>
        <dbReference type="HAMAP-Rule" id="MF_00205"/>
    </source>
</evidence>
<dbReference type="InterPro" id="IPR004602">
    <property type="entry name" value="UvrA"/>
</dbReference>
<proteinExistence type="inferred from homology"/>
<dbReference type="CDD" id="cd03270">
    <property type="entry name" value="ABC_UvrA_I"/>
    <property type="match status" value="1"/>
</dbReference>
<dbReference type="InterPro" id="IPR013815">
    <property type="entry name" value="ATP_grasp_subdomain_1"/>
</dbReference>
<reference evidence="19 20" key="1">
    <citation type="journal article" date="2016" name="Nat. Commun.">
        <title>Thousands of microbial genomes shed light on interconnected biogeochemical processes in an aquifer system.</title>
        <authorList>
            <person name="Anantharaman K."/>
            <person name="Brown C.T."/>
            <person name="Hug L.A."/>
            <person name="Sharon I."/>
            <person name="Castelle C.J."/>
            <person name="Probst A.J."/>
            <person name="Thomas B.C."/>
            <person name="Singh A."/>
            <person name="Wilkins M.J."/>
            <person name="Karaoz U."/>
            <person name="Brodie E.L."/>
            <person name="Williams K.H."/>
            <person name="Hubbard S.S."/>
            <person name="Banfield J.F."/>
        </authorList>
    </citation>
    <scope>NUCLEOTIDE SEQUENCE [LARGE SCALE GENOMIC DNA]</scope>
</reference>
<accession>A0A1F5ABV9</accession>
<evidence type="ECO:0000259" key="18">
    <source>
        <dbReference type="PROSITE" id="PS50893"/>
    </source>
</evidence>
<dbReference type="HAMAP" id="MF_00205">
    <property type="entry name" value="UvrA"/>
    <property type="match status" value="1"/>
</dbReference>